<keyword evidence="7" id="KW-0539">Nucleus</keyword>
<feature type="transmembrane region" description="Helical" evidence="9">
    <location>
        <begin position="160"/>
        <end position="178"/>
    </location>
</feature>
<keyword evidence="3 9" id="KW-0812">Transmembrane</keyword>
<protein>
    <submittedName>
        <fullName evidence="10">Nuclear envelope integral membrane protein 1</fullName>
    </submittedName>
</protein>
<comment type="subcellular location">
    <subcellularLocation>
        <location evidence="1">Nucleus inner membrane</location>
        <topology evidence="1">Multi-pass membrane protein</topology>
        <orientation evidence="1">Nucleoplasmic side</orientation>
    </subcellularLocation>
</comment>
<evidence type="ECO:0000256" key="2">
    <source>
        <dbReference type="ARBA" id="ARBA00005748"/>
    </source>
</evidence>
<evidence type="ECO:0000256" key="5">
    <source>
        <dbReference type="ARBA" id="ARBA00022989"/>
    </source>
</evidence>
<evidence type="ECO:0000256" key="3">
    <source>
        <dbReference type="ARBA" id="ARBA00022692"/>
    </source>
</evidence>
<keyword evidence="4" id="KW-0732">Signal</keyword>
<keyword evidence="5 9" id="KW-1133">Transmembrane helix</keyword>
<name>A0A8C6ZKY4_NOTPE</name>
<proteinExistence type="inferred from homology"/>
<evidence type="ECO:0000256" key="4">
    <source>
        <dbReference type="ARBA" id="ARBA00022729"/>
    </source>
</evidence>
<evidence type="ECO:0000256" key="6">
    <source>
        <dbReference type="ARBA" id="ARBA00023136"/>
    </source>
</evidence>
<keyword evidence="6 9" id="KW-0472">Membrane</keyword>
<dbReference type="Proteomes" id="UP000694420">
    <property type="component" value="Unplaced"/>
</dbReference>
<reference evidence="10" key="2">
    <citation type="submission" date="2025-09" db="UniProtKB">
        <authorList>
            <consortium name="Ensembl"/>
        </authorList>
    </citation>
    <scope>IDENTIFICATION</scope>
</reference>
<feature type="transmembrane region" description="Helical" evidence="9">
    <location>
        <begin position="184"/>
        <end position="206"/>
    </location>
</feature>
<dbReference type="AlphaFoldDB" id="A0A8C6ZKY4"/>
<feature type="transmembrane region" description="Helical" evidence="9">
    <location>
        <begin position="244"/>
        <end position="263"/>
    </location>
</feature>
<feature type="compositionally biased region" description="Acidic residues" evidence="8">
    <location>
        <begin position="415"/>
        <end position="433"/>
    </location>
</feature>
<evidence type="ECO:0000313" key="10">
    <source>
        <dbReference type="Ensembl" id="ENSNPEP00000014971.1"/>
    </source>
</evidence>
<sequence length="452" mass="51237">TFIFLTWGVIPRQGPRAPWRAVAPVEAGRSRCLASCLRCRMPGREPVIPLQEGRPLSLATSHHFCYTNTRRPQWHDVWTRIQIHINSSGMIRVIQVDSEEELRELEKFNVGNFLLSFLKEKLNDTRLDVDLYSSKTCLKVELLETGTTYHVLLSRCFDPMLFLVFFLGLVLFFCGDVLSRSQLFFYSTGITFGLLASLLILIYVVAKVMPRRSPVYFLLVGGWSFSLYLLQLVFKNLREICSSYWQYLLGYLLVAGAVSFGACYRLGPPRDRRTVALLSWGLQLLGLLLLYGGIQVRPVGLAAVLGALCAKNLEYPLSWARAACRAQGPARPPGAPRLLTAEQYRAQGEAETRRALEELRRHCRSAGFSAWATVSRIRAPKRFADFVGGAPHLTPNEVSVHEREYGLGSVFLEEQLFEDEDDDEEEEDEEEEEFSRRHPGSFPLSCNPMDTD</sequence>
<evidence type="ECO:0000256" key="1">
    <source>
        <dbReference type="ARBA" id="ARBA00004575"/>
    </source>
</evidence>
<reference evidence="10" key="1">
    <citation type="submission" date="2025-08" db="UniProtKB">
        <authorList>
            <consortium name="Ensembl"/>
        </authorList>
    </citation>
    <scope>IDENTIFICATION</scope>
</reference>
<organism evidence="10 11">
    <name type="scientific">Nothoprocta perdicaria</name>
    <name type="common">Chilean tinamou</name>
    <name type="synonym">Crypturus perdicarius</name>
    <dbReference type="NCBI Taxonomy" id="30464"/>
    <lineage>
        <taxon>Eukaryota</taxon>
        <taxon>Metazoa</taxon>
        <taxon>Chordata</taxon>
        <taxon>Craniata</taxon>
        <taxon>Vertebrata</taxon>
        <taxon>Euteleostomi</taxon>
        <taxon>Archelosauria</taxon>
        <taxon>Archosauria</taxon>
        <taxon>Dinosauria</taxon>
        <taxon>Saurischia</taxon>
        <taxon>Theropoda</taxon>
        <taxon>Coelurosauria</taxon>
        <taxon>Aves</taxon>
        <taxon>Palaeognathae</taxon>
        <taxon>Tinamiformes</taxon>
        <taxon>Tinamidae</taxon>
        <taxon>Nothoprocta</taxon>
    </lineage>
</organism>
<comment type="similarity">
    <text evidence="2">Belongs to the NEMP family.</text>
</comment>
<gene>
    <name evidence="10" type="primary">NEMP1</name>
</gene>
<accession>A0A8C6ZKY4</accession>
<dbReference type="PANTHER" id="PTHR13598">
    <property type="entry name" value="AT07567P-RELATED"/>
    <property type="match status" value="1"/>
</dbReference>
<feature type="transmembrane region" description="Helical" evidence="9">
    <location>
        <begin position="213"/>
        <end position="232"/>
    </location>
</feature>
<evidence type="ECO:0000256" key="7">
    <source>
        <dbReference type="ARBA" id="ARBA00023242"/>
    </source>
</evidence>
<evidence type="ECO:0000256" key="8">
    <source>
        <dbReference type="SAM" id="MobiDB-lite"/>
    </source>
</evidence>
<evidence type="ECO:0000256" key="9">
    <source>
        <dbReference type="SAM" id="Phobius"/>
    </source>
</evidence>
<dbReference type="Ensembl" id="ENSNPET00000015341.1">
    <property type="protein sequence ID" value="ENSNPEP00000014971.1"/>
    <property type="gene ID" value="ENSNPEG00000011072.1"/>
</dbReference>
<evidence type="ECO:0000313" key="11">
    <source>
        <dbReference type="Proteomes" id="UP000694420"/>
    </source>
</evidence>
<dbReference type="InterPro" id="IPR019358">
    <property type="entry name" value="NEMP_fam"/>
</dbReference>
<dbReference type="GO" id="GO:0005637">
    <property type="term" value="C:nuclear inner membrane"/>
    <property type="evidence" value="ECO:0007669"/>
    <property type="project" value="UniProtKB-SubCell"/>
</dbReference>
<dbReference type="PANTHER" id="PTHR13598:SF2">
    <property type="entry name" value="NUCLEAR ENVELOPE INTEGRAL MEMBRANE PROTEIN 1"/>
    <property type="match status" value="1"/>
</dbReference>
<feature type="region of interest" description="Disordered" evidence="8">
    <location>
        <begin position="415"/>
        <end position="452"/>
    </location>
</feature>
<feature type="transmembrane region" description="Helical" evidence="9">
    <location>
        <begin position="275"/>
        <end position="294"/>
    </location>
</feature>
<dbReference type="Pfam" id="PF10225">
    <property type="entry name" value="NEMP"/>
    <property type="match status" value="1"/>
</dbReference>
<keyword evidence="11" id="KW-1185">Reference proteome</keyword>